<organism evidence="1 2">
    <name type="scientific">Entomospira entomophila</name>
    <dbReference type="NCBI Taxonomy" id="2719988"/>
    <lineage>
        <taxon>Bacteria</taxon>
        <taxon>Pseudomonadati</taxon>
        <taxon>Spirochaetota</taxon>
        <taxon>Spirochaetia</taxon>
        <taxon>Spirochaetales</taxon>
        <taxon>Spirochaetaceae</taxon>
        <taxon>Entomospira</taxon>
    </lineage>
</organism>
<name>A0A968GAC7_9SPIO</name>
<dbReference type="EMBL" id="JAATLJ010000004">
    <property type="protein sequence ID" value="NIZ41510.1"/>
    <property type="molecule type" value="Genomic_DNA"/>
</dbReference>
<gene>
    <name evidence="1" type="ORF">HCT14_08310</name>
</gene>
<dbReference type="Proteomes" id="UP000711995">
    <property type="component" value="Unassembled WGS sequence"/>
</dbReference>
<evidence type="ECO:0000313" key="2">
    <source>
        <dbReference type="Proteomes" id="UP000711995"/>
    </source>
</evidence>
<accession>A0A968GAC7</accession>
<reference evidence="1 2" key="1">
    <citation type="submission" date="2020-03" db="EMBL/GenBank/DDBJ databases">
        <title>Spirochaetal bacteria isolated from arthropods constitute a novel genus Entomospira genus novum within the order Spirochaetales.</title>
        <authorList>
            <person name="Grana-Miraglia L."/>
            <person name="Sikutova S."/>
            <person name="Fingerle V."/>
            <person name="Sing A."/>
            <person name="Castillo-Ramirez S."/>
            <person name="Margos G."/>
            <person name="Rudolf I."/>
        </authorList>
    </citation>
    <scope>NUCLEOTIDE SEQUENCE [LARGE SCALE GENOMIC DNA]</scope>
    <source>
        <strain evidence="1 2">BR193</strain>
    </source>
</reference>
<dbReference type="RefSeq" id="WP_167701132.1">
    <property type="nucleotide sequence ID" value="NZ_CP118177.1"/>
</dbReference>
<sequence length="128" mass="14037">MANNNVRGGTLLDVRINGRPYNPTNDSSPNINTVRFDYENEPTGNGDVHTIRKRRFCGVTDLELSMALGDFEAISEIWEAGMEVEVTIQRADESVYGGLLMPEGEAPALSGDGKVTVSFVGREFLKIN</sequence>
<keyword evidence="2" id="KW-1185">Reference proteome</keyword>
<protein>
    <recommendedName>
        <fullName evidence="3">Phage tail protein</fullName>
    </recommendedName>
</protein>
<evidence type="ECO:0008006" key="3">
    <source>
        <dbReference type="Google" id="ProtNLM"/>
    </source>
</evidence>
<evidence type="ECO:0000313" key="1">
    <source>
        <dbReference type="EMBL" id="NIZ41510.1"/>
    </source>
</evidence>
<proteinExistence type="predicted"/>
<comment type="caution">
    <text evidence="1">The sequence shown here is derived from an EMBL/GenBank/DDBJ whole genome shotgun (WGS) entry which is preliminary data.</text>
</comment>
<dbReference type="AlphaFoldDB" id="A0A968GAC7"/>